<keyword evidence="3" id="KW-1185">Reference proteome</keyword>
<feature type="signal peptide" evidence="1">
    <location>
        <begin position="1"/>
        <end position="25"/>
    </location>
</feature>
<organism evidence="2 3">
    <name type="scientific">Streptomyces platensis</name>
    <dbReference type="NCBI Taxonomy" id="58346"/>
    <lineage>
        <taxon>Bacteria</taxon>
        <taxon>Bacillati</taxon>
        <taxon>Actinomycetota</taxon>
        <taxon>Actinomycetes</taxon>
        <taxon>Kitasatosporales</taxon>
        <taxon>Streptomycetaceae</taxon>
        <taxon>Streptomyces</taxon>
    </lineage>
</organism>
<sequence>MLFFARKIKPCLIMTAFVLSTGLFATAPSTSLGAASTSTSPPSVDSKAGRLNVSVAESDAGALHPLSVQNFSDYCKDQGYSQGITTVGEDAYSLRCKNDDGSLQEFANDEEIHNFVEYVCQATYPNRNAIDRLATMAKTYSAWECMDSVSYAGVPDLKGWCESKGLSLFASENAKYSAYRWFCVNSDRSRVEGIPMDQVCKWQYGPDTLDRVANVNAREIDDAWDCRYVR</sequence>
<dbReference type="GeneID" id="90924038"/>
<dbReference type="Proteomes" id="UP000194225">
    <property type="component" value="Unassembled WGS sequence"/>
</dbReference>
<evidence type="ECO:0000256" key="1">
    <source>
        <dbReference type="SAM" id="SignalP"/>
    </source>
</evidence>
<gene>
    <name evidence="2" type="ORF">BG653_04570</name>
</gene>
<protein>
    <recommendedName>
        <fullName evidence="4">Prokaryotic phospholipase A2</fullName>
    </recommendedName>
</protein>
<dbReference type="EMBL" id="MIGA01000032">
    <property type="protein sequence ID" value="OSY43426.1"/>
    <property type="molecule type" value="Genomic_DNA"/>
</dbReference>
<dbReference type="RefSeq" id="WP_143658954.1">
    <property type="nucleotide sequence ID" value="NZ_BAABSS010000022.1"/>
</dbReference>
<accession>A0ABX3XTG5</accession>
<evidence type="ECO:0000313" key="3">
    <source>
        <dbReference type="Proteomes" id="UP000194225"/>
    </source>
</evidence>
<reference evidence="2 3" key="1">
    <citation type="submission" date="2016-09" db="EMBL/GenBank/DDBJ databases">
        <title>Streptomyces platensis DSM40041, a candidate organism with high potential of specific P450 cytochromes.</title>
        <authorList>
            <person name="Grumaz C."/>
            <person name="Vainshtein Y."/>
            <person name="Kirstahler P."/>
            <person name="Sohn K."/>
        </authorList>
    </citation>
    <scope>NUCLEOTIDE SEQUENCE [LARGE SCALE GENOMIC DNA]</scope>
    <source>
        <strain evidence="2 3">DSM 40041</strain>
    </source>
</reference>
<feature type="chain" id="PRO_5045775943" description="Prokaryotic phospholipase A2" evidence="1">
    <location>
        <begin position="26"/>
        <end position="230"/>
    </location>
</feature>
<proteinExistence type="predicted"/>
<evidence type="ECO:0008006" key="4">
    <source>
        <dbReference type="Google" id="ProtNLM"/>
    </source>
</evidence>
<evidence type="ECO:0000313" key="2">
    <source>
        <dbReference type="EMBL" id="OSY43426.1"/>
    </source>
</evidence>
<name>A0ABX3XTG5_STRPT</name>
<keyword evidence="1" id="KW-0732">Signal</keyword>
<comment type="caution">
    <text evidence="2">The sequence shown here is derived from an EMBL/GenBank/DDBJ whole genome shotgun (WGS) entry which is preliminary data.</text>
</comment>